<keyword evidence="9 13" id="KW-0093">Biotin biosynthesis</keyword>
<dbReference type="CDD" id="cd01335">
    <property type="entry name" value="Radical_SAM"/>
    <property type="match status" value="1"/>
</dbReference>
<evidence type="ECO:0000256" key="8">
    <source>
        <dbReference type="ARBA" id="ARBA00022723"/>
    </source>
</evidence>
<proteinExistence type="inferred from homology"/>
<evidence type="ECO:0000256" key="3">
    <source>
        <dbReference type="ARBA" id="ARBA00012236"/>
    </source>
</evidence>
<dbReference type="GO" id="GO:0009102">
    <property type="term" value="P:biotin biosynthetic process"/>
    <property type="evidence" value="ECO:0007669"/>
    <property type="project" value="UniProtKB-UniRule"/>
</dbReference>
<feature type="binding site" evidence="13 14">
    <location>
        <position position="155"/>
    </location>
    <ligand>
        <name>[2Fe-2S] cluster</name>
        <dbReference type="ChEBI" id="CHEBI:190135"/>
    </ligand>
</feature>
<dbReference type="InterPro" id="IPR024177">
    <property type="entry name" value="Biotin_synthase"/>
</dbReference>
<evidence type="ECO:0000256" key="12">
    <source>
        <dbReference type="ARBA" id="ARBA00051157"/>
    </source>
</evidence>
<evidence type="ECO:0000256" key="14">
    <source>
        <dbReference type="PIRSR" id="PIRSR001619-1"/>
    </source>
</evidence>
<dbReference type="Gene3D" id="3.20.20.70">
    <property type="entry name" value="Aldolase class I"/>
    <property type="match status" value="1"/>
</dbReference>
<evidence type="ECO:0000256" key="6">
    <source>
        <dbReference type="ARBA" id="ARBA00022691"/>
    </source>
</evidence>
<dbReference type="InterPro" id="IPR010722">
    <property type="entry name" value="BATS_dom"/>
</dbReference>
<keyword evidence="5 13" id="KW-0808">Transferase</keyword>
<dbReference type="FunFam" id="3.20.20.70:FF:000011">
    <property type="entry name" value="Biotin synthase"/>
    <property type="match status" value="1"/>
</dbReference>
<evidence type="ECO:0000256" key="5">
    <source>
        <dbReference type="ARBA" id="ARBA00022679"/>
    </source>
</evidence>
<comment type="pathway">
    <text evidence="1 13">Cofactor biosynthesis; biotin biosynthesis; biotin from 7,8-diaminononanoate: step 2/2.</text>
</comment>
<dbReference type="SFLD" id="SFLDF00272">
    <property type="entry name" value="biotin_synthase"/>
    <property type="match status" value="1"/>
</dbReference>
<evidence type="ECO:0000256" key="10">
    <source>
        <dbReference type="ARBA" id="ARBA00023004"/>
    </source>
</evidence>
<feature type="binding site" evidence="13 14">
    <location>
        <position position="80"/>
    </location>
    <ligand>
        <name>[4Fe-4S] cluster</name>
        <dbReference type="ChEBI" id="CHEBI:49883"/>
        <note>4Fe-4S-S-AdoMet</note>
    </ligand>
</feature>
<evidence type="ECO:0000256" key="4">
    <source>
        <dbReference type="ARBA" id="ARBA00022485"/>
    </source>
</evidence>
<evidence type="ECO:0000256" key="7">
    <source>
        <dbReference type="ARBA" id="ARBA00022714"/>
    </source>
</evidence>
<dbReference type="UniPathway" id="UPA00078">
    <property type="reaction ID" value="UER00162"/>
</dbReference>
<comment type="similarity">
    <text evidence="2 13">Belongs to the radical SAM superfamily. Biotin synthase family.</text>
</comment>
<dbReference type="InterPro" id="IPR002684">
    <property type="entry name" value="Biotin_synth/BioAB"/>
</dbReference>
<dbReference type="SMART" id="SM00729">
    <property type="entry name" value="Elp3"/>
    <property type="match status" value="1"/>
</dbReference>
<dbReference type="PANTHER" id="PTHR22976">
    <property type="entry name" value="BIOTIN SYNTHASE"/>
    <property type="match status" value="1"/>
</dbReference>
<dbReference type="SUPFAM" id="SSF102114">
    <property type="entry name" value="Radical SAM enzymes"/>
    <property type="match status" value="1"/>
</dbReference>
<accession>A0A1I6XJE0</accession>
<dbReference type="SFLD" id="SFLDS00029">
    <property type="entry name" value="Radical_SAM"/>
    <property type="match status" value="1"/>
</dbReference>
<dbReference type="SFLD" id="SFLDG01060">
    <property type="entry name" value="BATS_domain_containing"/>
    <property type="match status" value="1"/>
</dbReference>
<dbReference type="GO" id="GO:0051539">
    <property type="term" value="F:4 iron, 4 sulfur cluster binding"/>
    <property type="evidence" value="ECO:0007669"/>
    <property type="project" value="UniProtKB-KW"/>
</dbReference>
<dbReference type="GO" id="GO:0004076">
    <property type="term" value="F:biotin synthase activity"/>
    <property type="evidence" value="ECO:0007669"/>
    <property type="project" value="UniProtKB-UniRule"/>
</dbReference>
<organism evidence="16 17">
    <name type="scientific">Pseudovibrio denitrificans</name>
    <dbReference type="NCBI Taxonomy" id="258256"/>
    <lineage>
        <taxon>Bacteria</taxon>
        <taxon>Pseudomonadati</taxon>
        <taxon>Pseudomonadota</taxon>
        <taxon>Alphaproteobacteria</taxon>
        <taxon>Hyphomicrobiales</taxon>
        <taxon>Stappiaceae</taxon>
        <taxon>Pseudovibrio</taxon>
    </lineage>
</organism>
<dbReference type="SMART" id="SM00876">
    <property type="entry name" value="BATS"/>
    <property type="match status" value="1"/>
</dbReference>
<dbReference type="PROSITE" id="PS51918">
    <property type="entry name" value="RADICAL_SAM"/>
    <property type="match status" value="1"/>
</dbReference>
<evidence type="ECO:0000256" key="2">
    <source>
        <dbReference type="ARBA" id="ARBA00010765"/>
    </source>
</evidence>
<dbReference type="HAMAP" id="MF_01694">
    <property type="entry name" value="BioB"/>
    <property type="match status" value="1"/>
</dbReference>
<evidence type="ECO:0000256" key="1">
    <source>
        <dbReference type="ARBA" id="ARBA00004942"/>
    </source>
</evidence>
<keyword evidence="17" id="KW-1185">Reference proteome</keyword>
<evidence type="ECO:0000313" key="16">
    <source>
        <dbReference type="EMBL" id="SFT37994.1"/>
    </source>
</evidence>
<dbReference type="GO" id="GO:0005506">
    <property type="term" value="F:iron ion binding"/>
    <property type="evidence" value="ECO:0007669"/>
    <property type="project" value="UniProtKB-UniRule"/>
</dbReference>
<dbReference type="Pfam" id="PF06968">
    <property type="entry name" value="BATS"/>
    <property type="match status" value="1"/>
</dbReference>
<keyword evidence="4 13" id="KW-0004">4Fe-4S</keyword>
<comment type="cofactor">
    <cofactor evidence="14">
        <name>[2Fe-2S] cluster</name>
        <dbReference type="ChEBI" id="CHEBI:190135"/>
    </cofactor>
    <text evidence="14">Binds 1 [2Fe-2S] cluster. The cluster is coordinated with 3 cysteines and 1 arginine.</text>
</comment>
<feature type="domain" description="Radical SAM core" evidence="15">
    <location>
        <begin position="65"/>
        <end position="283"/>
    </location>
</feature>
<name>A0A1I6XJE0_9HYPH</name>
<evidence type="ECO:0000313" key="17">
    <source>
        <dbReference type="Proteomes" id="UP000183371"/>
    </source>
</evidence>
<sequence length="353" mass="39380">MHATFLLYLTAKHALGEINELNCVQNSSEIRTNWTREEAEALYNLPFNDLLFKAHCVHREHFDPNEVQQSQLLSIKTGGCPEDCAYCSQSARNNTELSASKMLEVQMVLEEAKKAKESGATRYCMGAAWRSPKDRDMRAIEMMVEGVKELGMESCMTLGMLTPEQILRLKDAGLDYYNHNIDTSERYYSEIITTRKFSDRIDTLNLVKEAGIKVCSGGIVGMGEKDMDRLDMLVSLATLDEHPDSVPINMLIPIEGTPLQDAEPVDPIDFVRLIAVARIMMPKSHVRLSAGRTEMSDETQAMSFFAGANSIFKGDTLLTTDNPEDSKDAALFKRLGIRPMGLKSCATAHEPAE</sequence>
<feature type="binding site" evidence="13 14">
    <location>
        <position position="84"/>
    </location>
    <ligand>
        <name>[4Fe-4S] cluster</name>
        <dbReference type="ChEBI" id="CHEBI:49883"/>
        <note>4Fe-4S-S-AdoMet</note>
    </ligand>
</feature>
<dbReference type="AlphaFoldDB" id="A0A1I6XJE0"/>
<protein>
    <recommendedName>
        <fullName evidence="3 13">Biotin synthase</fullName>
        <ecNumber evidence="3 13">2.8.1.6</ecNumber>
    </recommendedName>
</protein>
<gene>
    <name evidence="13" type="primary">bioB</name>
    <name evidence="16" type="ORF">SAMN05444141_101214</name>
</gene>
<dbReference type="PANTHER" id="PTHR22976:SF2">
    <property type="entry name" value="BIOTIN SYNTHASE, MITOCHONDRIAL"/>
    <property type="match status" value="1"/>
</dbReference>
<evidence type="ECO:0000256" key="11">
    <source>
        <dbReference type="ARBA" id="ARBA00023014"/>
    </source>
</evidence>
<feature type="binding site" evidence="13 14">
    <location>
        <position position="215"/>
    </location>
    <ligand>
        <name>[2Fe-2S] cluster</name>
        <dbReference type="ChEBI" id="CHEBI:190135"/>
    </ligand>
</feature>
<keyword evidence="10 13" id="KW-0408">Iron</keyword>
<dbReference type="Pfam" id="PF04055">
    <property type="entry name" value="Radical_SAM"/>
    <property type="match status" value="1"/>
</dbReference>
<reference evidence="17" key="1">
    <citation type="submission" date="2016-10" db="EMBL/GenBank/DDBJ databases">
        <authorList>
            <person name="Varghese N."/>
            <person name="Submissions S."/>
        </authorList>
    </citation>
    <scope>NUCLEOTIDE SEQUENCE [LARGE SCALE GENOMIC DNA]</scope>
    <source>
        <strain evidence="17">DSM 17465</strain>
    </source>
</reference>
<comment type="catalytic activity">
    <reaction evidence="12 13">
        <text>(4R,5S)-dethiobiotin + (sulfur carrier)-SH + 2 reduced [2Fe-2S]-[ferredoxin] + 2 S-adenosyl-L-methionine = (sulfur carrier)-H + biotin + 2 5'-deoxyadenosine + 2 L-methionine + 2 oxidized [2Fe-2S]-[ferredoxin]</text>
        <dbReference type="Rhea" id="RHEA:22060"/>
        <dbReference type="Rhea" id="RHEA-COMP:10000"/>
        <dbReference type="Rhea" id="RHEA-COMP:10001"/>
        <dbReference type="Rhea" id="RHEA-COMP:14737"/>
        <dbReference type="Rhea" id="RHEA-COMP:14739"/>
        <dbReference type="ChEBI" id="CHEBI:17319"/>
        <dbReference type="ChEBI" id="CHEBI:29917"/>
        <dbReference type="ChEBI" id="CHEBI:33737"/>
        <dbReference type="ChEBI" id="CHEBI:33738"/>
        <dbReference type="ChEBI" id="CHEBI:57586"/>
        <dbReference type="ChEBI" id="CHEBI:57844"/>
        <dbReference type="ChEBI" id="CHEBI:59789"/>
        <dbReference type="ChEBI" id="CHEBI:64428"/>
        <dbReference type="ChEBI" id="CHEBI:149473"/>
        <dbReference type="EC" id="2.8.1.6"/>
    </reaction>
</comment>
<dbReference type="NCBIfam" id="TIGR00433">
    <property type="entry name" value="bioB"/>
    <property type="match status" value="1"/>
</dbReference>
<dbReference type="EC" id="2.8.1.6" evidence="3 13"/>
<dbReference type="GO" id="GO:0051537">
    <property type="term" value="F:2 iron, 2 sulfur cluster binding"/>
    <property type="evidence" value="ECO:0007669"/>
    <property type="project" value="UniProtKB-KW"/>
</dbReference>
<comment type="cofactor">
    <cofactor evidence="13 14">
        <name>[4Fe-4S] cluster</name>
        <dbReference type="ChEBI" id="CHEBI:49883"/>
    </cofactor>
    <text evidence="13 14">Binds 1 [4Fe-4S] cluster. The cluster is coordinated with 3 cysteines and an exchangeable S-adenosyl-L-methionine.</text>
</comment>
<dbReference type="PIRSF" id="PIRSF001619">
    <property type="entry name" value="Biotin_synth"/>
    <property type="match status" value="1"/>
</dbReference>
<dbReference type="InterPro" id="IPR007197">
    <property type="entry name" value="rSAM"/>
</dbReference>
<comment type="function">
    <text evidence="13">Catalyzes the conversion of dethiobiotin (DTB) to biotin by the insertion of a sulfur atom into dethiobiotin via a radical-based mechanism.</text>
</comment>
<dbReference type="EMBL" id="FPBD01000001">
    <property type="protein sequence ID" value="SFT37994.1"/>
    <property type="molecule type" value="Genomic_DNA"/>
</dbReference>
<comment type="cofactor">
    <cofactor evidence="13">
        <name>[2Fe-2S] cluster</name>
        <dbReference type="ChEBI" id="CHEBI:190135"/>
    </cofactor>
    <text evidence="13">Binds 1 [2Fe-2S] cluster. The cluster is coordinated with 3 cysteines and 1 arginine.</text>
</comment>
<evidence type="ECO:0000256" key="9">
    <source>
        <dbReference type="ARBA" id="ARBA00022756"/>
    </source>
</evidence>
<dbReference type="SFLD" id="SFLDG01278">
    <property type="entry name" value="biotin_synthase_like"/>
    <property type="match status" value="1"/>
</dbReference>
<keyword evidence="8 13" id="KW-0479">Metal-binding</keyword>
<keyword evidence="7 13" id="KW-0001">2Fe-2S</keyword>
<feature type="binding site" evidence="13 14">
    <location>
        <position position="124"/>
    </location>
    <ligand>
        <name>[2Fe-2S] cluster</name>
        <dbReference type="ChEBI" id="CHEBI:190135"/>
    </ligand>
</feature>
<comment type="subunit">
    <text evidence="13">Homodimer.</text>
</comment>
<evidence type="ECO:0000256" key="13">
    <source>
        <dbReference type="HAMAP-Rule" id="MF_01694"/>
    </source>
</evidence>
<keyword evidence="11 13" id="KW-0411">Iron-sulfur</keyword>
<dbReference type="InterPro" id="IPR058240">
    <property type="entry name" value="rSAM_sf"/>
</dbReference>
<dbReference type="Proteomes" id="UP000183371">
    <property type="component" value="Unassembled WGS sequence"/>
</dbReference>
<dbReference type="InterPro" id="IPR006638">
    <property type="entry name" value="Elp3/MiaA/NifB-like_rSAM"/>
</dbReference>
<feature type="binding site" evidence="13 14">
    <location>
        <position position="287"/>
    </location>
    <ligand>
        <name>[2Fe-2S] cluster</name>
        <dbReference type="ChEBI" id="CHEBI:190135"/>
    </ligand>
</feature>
<dbReference type="InterPro" id="IPR013785">
    <property type="entry name" value="Aldolase_TIM"/>
</dbReference>
<feature type="binding site" evidence="13 14">
    <location>
        <position position="87"/>
    </location>
    <ligand>
        <name>[4Fe-4S] cluster</name>
        <dbReference type="ChEBI" id="CHEBI:49883"/>
        <note>4Fe-4S-S-AdoMet</note>
    </ligand>
</feature>
<evidence type="ECO:0000259" key="15">
    <source>
        <dbReference type="PROSITE" id="PS51918"/>
    </source>
</evidence>
<keyword evidence="6 13" id="KW-0949">S-adenosyl-L-methionine</keyword>